<dbReference type="GO" id="GO:0005524">
    <property type="term" value="F:ATP binding"/>
    <property type="evidence" value="ECO:0007669"/>
    <property type="project" value="UniProtKB-KW"/>
</dbReference>
<evidence type="ECO:0000313" key="4">
    <source>
        <dbReference type="EMBL" id="KDR07334.1"/>
    </source>
</evidence>
<dbReference type="Pfam" id="PF07993">
    <property type="entry name" value="NAD_binding_4"/>
    <property type="match status" value="1"/>
</dbReference>
<proteinExistence type="predicted"/>
<dbReference type="AlphaFoldDB" id="A0A067QTS4"/>
<dbReference type="Gene3D" id="3.40.50.720">
    <property type="entry name" value="NAD(P)-binding Rossmann-like Domain"/>
    <property type="match status" value="1"/>
</dbReference>
<evidence type="ECO:0000256" key="2">
    <source>
        <dbReference type="ARBA" id="ARBA00022840"/>
    </source>
</evidence>
<dbReference type="STRING" id="136037.A0A067QTS4"/>
<protein>
    <submittedName>
        <fullName evidence="4">Putative multidrug resistance-associated protein</fullName>
    </submittedName>
</protein>
<evidence type="ECO:0000259" key="3">
    <source>
        <dbReference type="Pfam" id="PF07993"/>
    </source>
</evidence>
<dbReference type="InterPro" id="IPR013120">
    <property type="entry name" value="FAR_NAD-bd"/>
</dbReference>
<dbReference type="InParanoid" id="A0A067QTS4"/>
<dbReference type="GO" id="GO:0042626">
    <property type="term" value="F:ATPase-coupled transmembrane transporter activity"/>
    <property type="evidence" value="ECO:0007669"/>
    <property type="project" value="TreeGrafter"/>
</dbReference>
<sequence length="432" mass="48312">MLLFLLELDDYHRLNSVPKSLKLPTAVKGIIDPYSKQWFTAVYKGVAVEPSDPIQYHQETYIQPVIELLPCVHEHILDITGPCHSERTVLISGSILLGESVSYASQEPWMFTASVRQNILFGQLMDRNRYKQVVRACALERDFLLLPHGDMTIVGERGVTLSGGQRARINLKLCLPSHHKLLVILQYIIVGMKHNCHIPAPDQNYMTHHQAQMGDGVNDPFFKCLSTAGPNFSLTSSIDIRLGQPTMGDNKVWMFGVGLTTPHLKNLFCYETSKSYGPELILWHDLSNVKKTCDFARGILGVSTDDVQSSQQQGAKSMGASQPTRQIVMKGSYVATDLDLSQAEAVGHILLIEGGTAFMGKLLVENLLRSCPNLSSVYKLVRSKKCKGAESRLDDFFNNPVTAVVKLWELVRVWKEVRLTYVKKNVPNSDNN</sequence>
<keyword evidence="5" id="KW-1185">Reference proteome</keyword>
<evidence type="ECO:0000256" key="1">
    <source>
        <dbReference type="ARBA" id="ARBA00022741"/>
    </source>
</evidence>
<feature type="domain" description="Thioester reductase (TE)" evidence="3">
    <location>
        <begin position="354"/>
        <end position="406"/>
    </location>
</feature>
<dbReference type="InterPro" id="IPR027417">
    <property type="entry name" value="P-loop_NTPase"/>
</dbReference>
<dbReference type="Proteomes" id="UP000027135">
    <property type="component" value="Unassembled WGS sequence"/>
</dbReference>
<dbReference type="PANTHER" id="PTHR24223:SF448">
    <property type="entry name" value="FI20146P1-RELATED"/>
    <property type="match status" value="1"/>
</dbReference>
<dbReference type="GO" id="GO:0016020">
    <property type="term" value="C:membrane"/>
    <property type="evidence" value="ECO:0007669"/>
    <property type="project" value="TreeGrafter"/>
</dbReference>
<dbReference type="PANTHER" id="PTHR24223">
    <property type="entry name" value="ATP-BINDING CASSETTE SUB-FAMILY C"/>
    <property type="match status" value="1"/>
</dbReference>
<gene>
    <name evidence="4" type="ORF">L798_03262</name>
</gene>
<keyword evidence="1" id="KW-0547">Nucleotide-binding</keyword>
<name>A0A067QTS4_ZOONE</name>
<dbReference type="Gene3D" id="3.40.50.300">
    <property type="entry name" value="P-loop containing nucleotide triphosphate hydrolases"/>
    <property type="match status" value="1"/>
</dbReference>
<keyword evidence="2" id="KW-0067">ATP-binding</keyword>
<dbReference type="SUPFAM" id="SSF52540">
    <property type="entry name" value="P-loop containing nucleoside triphosphate hydrolases"/>
    <property type="match status" value="1"/>
</dbReference>
<dbReference type="eggNOG" id="KOG1221">
    <property type="taxonomic scope" value="Eukaryota"/>
</dbReference>
<dbReference type="InterPro" id="IPR050173">
    <property type="entry name" value="ABC_transporter_C-like"/>
</dbReference>
<evidence type="ECO:0000313" key="5">
    <source>
        <dbReference type="Proteomes" id="UP000027135"/>
    </source>
</evidence>
<reference evidence="4 5" key="1">
    <citation type="journal article" date="2014" name="Nat. Commun.">
        <title>Molecular traces of alternative social organization in a termite genome.</title>
        <authorList>
            <person name="Terrapon N."/>
            <person name="Li C."/>
            <person name="Robertson H.M."/>
            <person name="Ji L."/>
            <person name="Meng X."/>
            <person name="Booth W."/>
            <person name="Chen Z."/>
            <person name="Childers C.P."/>
            <person name="Glastad K.M."/>
            <person name="Gokhale K."/>
            <person name="Gowin J."/>
            <person name="Gronenberg W."/>
            <person name="Hermansen R.A."/>
            <person name="Hu H."/>
            <person name="Hunt B.G."/>
            <person name="Huylmans A.K."/>
            <person name="Khalil S.M."/>
            <person name="Mitchell R.D."/>
            <person name="Munoz-Torres M.C."/>
            <person name="Mustard J.A."/>
            <person name="Pan H."/>
            <person name="Reese J.T."/>
            <person name="Scharf M.E."/>
            <person name="Sun F."/>
            <person name="Vogel H."/>
            <person name="Xiao J."/>
            <person name="Yang W."/>
            <person name="Yang Z."/>
            <person name="Yang Z."/>
            <person name="Zhou J."/>
            <person name="Zhu J."/>
            <person name="Brent C.S."/>
            <person name="Elsik C.G."/>
            <person name="Goodisman M.A."/>
            <person name="Liberles D.A."/>
            <person name="Roe R.M."/>
            <person name="Vargo E.L."/>
            <person name="Vilcinskas A."/>
            <person name="Wang J."/>
            <person name="Bornberg-Bauer E."/>
            <person name="Korb J."/>
            <person name="Zhang G."/>
            <person name="Liebig J."/>
        </authorList>
    </citation>
    <scope>NUCLEOTIDE SEQUENCE [LARGE SCALE GENOMIC DNA]</scope>
    <source>
        <tissue evidence="4">Whole organism</tissue>
    </source>
</reference>
<dbReference type="eggNOG" id="KOG0054">
    <property type="taxonomic scope" value="Eukaryota"/>
</dbReference>
<dbReference type="EMBL" id="KK853477">
    <property type="protein sequence ID" value="KDR07334.1"/>
    <property type="molecule type" value="Genomic_DNA"/>
</dbReference>
<accession>A0A067QTS4</accession>
<organism evidence="4 5">
    <name type="scientific">Zootermopsis nevadensis</name>
    <name type="common">Dampwood termite</name>
    <dbReference type="NCBI Taxonomy" id="136037"/>
    <lineage>
        <taxon>Eukaryota</taxon>
        <taxon>Metazoa</taxon>
        <taxon>Ecdysozoa</taxon>
        <taxon>Arthropoda</taxon>
        <taxon>Hexapoda</taxon>
        <taxon>Insecta</taxon>
        <taxon>Pterygota</taxon>
        <taxon>Neoptera</taxon>
        <taxon>Polyneoptera</taxon>
        <taxon>Dictyoptera</taxon>
        <taxon>Blattodea</taxon>
        <taxon>Blattoidea</taxon>
        <taxon>Termitoidae</taxon>
        <taxon>Termopsidae</taxon>
        <taxon>Zootermopsis</taxon>
    </lineage>
</organism>